<sequence>MSDQQSAAELIAALKSEAGMSNREIGAALGRDPSLVSQVARGKKPGTNLAGPLAELYRTGTVTHTPPRRRTKSGAPAMVRGAKGQPGHAPSETDARYRDMPKRGTFKPEQTHYLRNGGRVYETHFPKSERAKGRTQGWKRVHRQLKSAARRTYGAKTRPPMRVTFDITYANGRQMRVGERGGYDVQAVTRAVSEHGGDFETWVKSQAGQRYATLDTSENAVTGVQMVVMPWQKRAEQGR</sequence>
<dbReference type="EMBL" id="PNJG02000007">
    <property type="protein sequence ID" value="RKQ32923.1"/>
    <property type="molecule type" value="Genomic_DNA"/>
</dbReference>
<dbReference type="OrthoDB" id="5063005at2"/>
<evidence type="ECO:0000313" key="3">
    <source>
        <dbReference type="Proteomes" id="UP000249516"/>
    </source>
</evidence>
<keyword evidence="3" id="KW-1185">Reference proteome</keyword>
<organism evidence="2 3">
    <name type="scientific">Kocuria tytonis</name>
    <dbReference type="NCBI Taxonomy" id="2054280"/>
    <lineage>
        <taxon>Bacteria</taxon>
        <taxon>Bacillati</taxon>
        <taxon>Actinomycetota</taxon>
        <taxon>Actinomycetes</taxon>
        <taxon>Micrococcales</taxon>
        <taxon>Micrococcaceae</taxon>
        <taxon>Kocuria</taxon>
    </lineage>
</organism>
<protein>
    <submittedName>
        <fullName evidence="2">Helix-turn-helix domain-containing protein</fullName>
    </submittedName>
</protein>
<reference evidence="2 3" key="1">
    <citation type="submission" date="2018-10" db="EMBL/GenBank/DDBJ databases">
        <title>Kocuria tytouropygialis sp. nov., isolated from the uropygial gland of an American barn owl (Tyto furcata).</title>
        <authorList>
            <person name="Braun M.S."/>
            <person name="Wang E."/>
            <person name="Zimmermann S."/>
            <person name="Wagner H."/>
            <person name="Wink M."/>
        </authorList>
    </citation>
    <scope>NUCLEOTIDE SEQUENCE [LARGE SCALE GENOMIC DNA]</scope>
    <source>
        <strain evidence="2 3">442</strain>
    </source>
</reference>
<evidence type="ECO:0000256" key="1">
    <source>
        <dbReference type="SAM" id="MobiDB-lite"/>
    </source>
</evidence>
<dbReference type="Proteomes" id="UP000249516">
    <property type="component" value="Unassembled WGS sequence"/>
</dbReference>
<feature type="compositionally biased region" description="Basic and acidic residues" evidence="1">
    <location>
        <begin position="91"/>
        <end position="102"/>
    </location>
</feature>
<accession>A0A495A0E8</accession>
<dbReference type="AlphaFoldDB" id="A0A495A0E8"/>
<name>A0A495A0E8_9MICC</name>
<feature type="region of interest" description="Disordered" evidence="1">
    <location>
        <begin position="39"/>
        <end position="109"/>
    </location>
</feature>
<dbReference type="RefSeq" id="WP_058954277.1">
    <property type="nucleotide sequence ID" value="NZ_PNJG02000007.1"/>
</dbReference>
<evidence type="ECO:0000313" key="2">
    <source>
        <dbReference type="EMBL" id="RKQ32923.1"/>
    </source>
</evidence>
<proteinExistence type="predicted"/>
<comment type="caution">
    <text evidence="2">The sequence shown here is derived from an EMBL/GenBank/DDBJ whole genome shotgun (WGS) entry which is preliminary data.</text>
</comment>
<gene>
    <name evidence="2" type="ORF">C1C97_012120</name>
</gene>